<sequence>MPIPRLLGALLAVLMTALLIAPSASAEPPLRTQTQITDSAGVLSAADQVRVQASLDRLFDKTGIKLWVVYVDDFDGKGWMAWAERTERLSDFGNDDALLAIAVKDRAFAFNVDPALTNNSSKLRDDVRRDRVEPALRGGDWAGAAIGAADGLAAGKSAGTGGAGMSLTSVLVILGILVLLAALTWGWLRVRGRRRRRDELAAARRVDPTDPAALAPLSLDALDGLSRDIVVDVDNAVRTSEHELTLATDEFGATRTAPFRDAVETAKTALAQAFTVRQTLDDSVPETPLQQRDLLNRVIIAAARADRELEAQTAAFEELRNLLINAPDRLDALTRETVALTARLEPAAITLDDLHRQYSDTALASVAGNVTEARDRVAFADATIATGRAQLSRPAGDQSELIDTIHAAEGALGQAATLLDAVDSAASDINRAITALPAGIVDIGRGIDAAAAQLAAPDTPRADELRAAREAAVAAVADAGARGEGDPLGVFGRLTAADATLDQILAAVDAQRAETEQQARILEQALFTASSRVKAVSDFVDTRRGSIGPEARTRLAEATRQLEAAQAKRAGNPGEAIAHANGASTLAAQAQALANDDVRASQQHYYGGGGRPGSGGSDIGSMIGGIIIGSMMRGGGGSWGGSWGGGRSAGRPGSYGGASRSSGNRYSGGRF</sequence>
<keyword evidence="2" id="KW-1133">Transmembrane helix</keyword>
<feature type="signal peptide" evidence="3">
    <location>
        <begin position="1"/>
        <end position="26"/>
    </location>
</feature>
<feature type="domain" description="TPM" evidence="4">
    <location>
        <begin position="36"/>
        <end position="154"/>
    </location>
</feature>
<evidence type="ECO:0000313" key="6">
    <source>
        <dbReference type="Proteomes" id="UP000193484"/>
    </source>
</evidence>
<organism evidence="5 6">
    <name type="scientific">Mycolicibacterium fallax</name>
    <name type="common">Mycobacterium fallax</name>
    <dbReference type="NCBI Taxonomy" id="1793"/>
    <lineage>
        <taxon>Bacteria</taxon>
        <taxon>Bacillati</taxon>
        <taxon>Actinomycetota</taxon>
        <taxon>Actinomycetes</taxon>
        <taxon>Mycobacteriales</taxon>
        <taxon>Mycobacteriaceae</taxon>
        <taxon>Mycolicibacterium</taxon>
    </lineage>
</organism>
<feature type="chain" id="PRO_5043422251" description="TPM domain-containing protein" evidence="3">
    <location>
        <begin position="27"/>
        <end position="671"/>
    </location>
</feature>
<keyword evidence="2" id="KW-0812">Transmembrane</keyword>
<feature type="transmembrane region" description="Helical" evidence="2">
    <location>
        <begin position="167"/>
        <end position="188"/>
    </location>
</feature>
<evidence type="ECO:0000256" key="1">
    <source>
        <dbReference type="SAM" id="MobiDB-lite"/>
    </source>
</evidence>
<dbReference type="OrthoDB" id="5105562at2"/>
<dbReference type="STRING" id="1793.AWC04_19140"/>
<feature type="compositionally biased region" description="Gly residues" evidence="1">
    <location>
        <begin position="642"/>
        <end position="656"/>
    </location>
</feature>
<accession>A0A1X1QZ91</accession>
<evidence type="ECO:0000256" key="2">
    <source>
        <dbReference type="SAM" id="Phobius"/>
    </source>
</evidence>
<dbReference type="EMBL" id="LQOJ01000073">
    <property type="protein sequence ID" value="ORU96696.1"/>
    <property type="molecule type" value="Genomic_DNA"/>
</dbReference>
<reference evidence="5 6" key="1">
    <citation type="submission" date="2016-01" db="EMBL/GenBank/DDBJ databases">
        <title>The new phylogeny of the genus Mycobacterium.</title>
        <authorList>
            <person name="Tarcisio F."/>
            <person name="Conor M."/>
            <person name="Antonella G."/>
            <person name="Elisabetta G."/>
            <person name="Giulia F.S."/>
            <person name="Sara T."/>
            <person name="Anna F."/>
            <person name="Clotilde B."/>
            <person name="Roberto B."/>
            <person name="Veronica D.S."/>
            <person name="Fabio R."/>
            <person name="Monica P."/>
            <person name="Olivier J."/>
            <person name="Enrico T."/>
            <person name="Nicola S."/>
        </authorList>
    </citation>
    <scope>NUCLEOTIDE SEQUENCE [LARGE SCALE GENOMIC DNA]</scope>
    <source>
        <strain evidence="5 6">DSM 44179</strain>
    </source>
</reference>
<evidence type="ECO:0000256" key="3">
    <source>
        <dbReference type="SAM" id="SignalP"/>
    </source>
</evidence>
<dbReference type="InterPro" id="IPR007621">
    <property type="entry name" value="TPM_dom"/>
</dbReference>
<evidence type="ECO:0000313" key="5">
    <source>
        <dbReference type="EMBL" id="ORU96696.1"/>
    </source>
</evidence>
<feature type="compositionally biased region" description="Low complexity" evidence="1">
    <location>
        <begin position="657"/>
        <end position="671"/>
    </location>
</feature>
<dbReference type="AlphaFoldDB" id="A0A1X1QZ91"/>
<evidence type="ECO:0000259" key="4">
    <source>
        <dbReference type="Pfam" id="PF04536"/>
    </source>
</evidence>
<dbReference type="Proteomes" id="UP000193484">
    <property type="component" value="Unassembled WGS sequence"/>
</dbReference>
<name>A0A1X1QZ91_MYCFA</name>
<keyword evidence="6" id="KW-1185">Reference proteome</keyword>
<keyword evidence="2" id="KW-0472">Membrane</keyword>
<comment type="caution">
    <text evidence="5">The sequence shown here is derived from an EMBL/GenBank/DDBJ whole genome shotgun (WGS) entry which is preliminary data.</text>
</comment>
<protein>
    <recommendedName>
        <fullName evidence="4">TPM domain-containing protein</fullName>
    </recommendedName>
</protein>
<proteinExistence type="predicted"/>
<dbReference type="Gene3D" id="3.10.310.50">
    <property type="match status" value="1"/>
</dbReference>
<dbReference type="RefSeq" id="WP_085100529.1">
    <property type="nucleotide sequence ID" value="NZ_AP022603.1"/>
</dbReference>
<gene>
    <name evidence="5" type="ORF">AWC04_19140</name>
</gene>
<dbReference type="Pfam" id="PF04536">
    <property type="entry name" value="TPM_phosphatase"/>
    <property type="match status" value="1"/>
</dbReference>
<feature type="region of interest" description="Disordered" evidence="1">
    <location>
        <begin position="642"/>
        <end position="671"/>
    </location>
</feature>
<keyword evidence="3" id="KW-0732">Signal</keyword>